<dbReference type="InterPro" id="IPR003439">
    <property type="entry name" value="ABC_transporter-like_ATP-bd"/>
</dbReference>
<name>A0ABQ3W5C1_9LACO</name>
<dbReference type="PANTHER" id="PTHR42798:SF4">
    <property type="entry name" value="ABC TRANSPORTER DOMAIN-CONTAINING PROTEIN"/>
    <property type="match status" value="1"/>
</dbReference>
<keyword evidence="3" id="KW-1185">Reference proteome</keyword>
<accession>A0ABQ3W5C1</accession>
<dbReference type="InterPro" id="IPR027417">
    <property type="entry name" value="P-loop_NTPase"/>
</dbReference>
<dbReference type="Proteomes" id="UP000616547">
    <property type="component" value="Unassembled WGS sequence"/>
</dbReference>
<proteinExistence type="predicted"/>
<reference evidence="3" key="1">
    <citation type="submission" date="2021-01" db="EMBL/GenBank/DDBJ databases">
        <title>Draft genome sequence of Nasalis larvatus strain YZ03.</title>
        <authorList>
            <person name="Suzuki-Hashido N."/>
            <person name="Tsuchida S."/>
            <person name="Hayakawa T."/>
        </authorList>
    </citation>
    <scope>NUCLEOTIDE SEQUENCE [LARGE SCALE GENOMIC DNA]</scope>
    <source>
        <strain evidence="3">YZ03</strain>
    </source>
</reference>
<evidence type="ECO:0000313" key="2">
    <source>
        <dbReference type="EMBL" id="GHW00889.1"/>
    </source>
</evidence>
<evidence type="ECO:0000313" key="3">
    <source>
        <dbReference type="Proteomes" id="UP000616547"/>
    </source>
</evidence>
<dbReference type="Pfam" id="PF00005">
    <property type="entry name" value="ABC_tran"/>
    <property type="match status" value="1"/>
</dbReference>
<organism evidence="2 3">
    <name type="scientific">Lactobacillus nasalidis</name>
    <dbReference type="NCBI Taxonomy" id="2797258"/>
    <lineage>
        <taxon>Bacteria</taxon>
        <taxon>Bacillati</taxon>
        <taxon>Bacillota</taxon>
        <taxon>Bacilli</taxon>
        <taxon>Lactobacillales</taxon>
        <taxon>Lactobacillaceae</taxon>
        <taxon>Lactobacillus</taxon>
    </lineage>
</organism>
<comment type="caution">
    <text evidence="2">The sequence shown here is derived from an EMBL/GenBank/DDBJ whole genome shotgun (WGS) entry which is preliminary data.</text>
</comment>
<evidence type="ECO:0000259" key="1">
    <source>
        <dbReference type="Pfam" id="PF00005"/>
    </source>
</evidence>
<gene>
    <name evidence="2" type="ORF">lacNasYZ03_05760</name>
</gene>
<sequence>MVNTLSGGEQQRVSLARAILKPGHLVLADEPTGALDPQHAEVAFQEIKRLQTEYGKTIIMVTHNIKEARQADRVIELKNQMTVN</sequence>
<dbReference type="Gene3D" id="3.40.50.300">
    <property type="entry name" value="P-loop containing nucleotide triphosphate hydrolases"/>
    <property type="match status" value="1"/>
</dbReference>
<dbReference type="EMBL" id="BOCI01000144">
    <property type="protein sequence ID" value="GHW00889.1"/>
    <property type="molecule type" value="Genomic_DNA"/>
</dbReference>
<dbReference type="RefSeq" id="WP_201331232.1">
    <property type="nucleotide sequence ID" value="NZ_BOCG01000345.1"/>
</dbReference>
<dbReference type="PANTHER" id="PTHR42798">
    <property type="entry name" value="LIPOPROTEIN-RELEASING SYSTEM ATP-BINDING PROTEIN LOLD"/>
    <property type="match status" value="1"/>
</dbReference>
<dbReference type="SUPFAM" id="SSF52540">
    <property type="entry name" value="P-loop containing nucleoside triphosphate hydrolases"/>
    <property type="match status" value="1"/>
</dbReference>
<protein>
    <recommendedName>
        <fullName evidence="1">ABC transporter domain-containing protein</fullName>
    </recommendedName>
</protein>
<feature type="domain" description="ABC transporter" evidence="1">
    <location>
        <begin position="3"/>
        <end position="32"/>
    </location>
</feature>